<protein>
    <recommendedName>
        <fullName evidence="4 5">Large ribosomal subunit protein eL21</fullName>
    </recommendedName>
</protein>
<keyword evidence="8" id="KW-1185">Reference proteome</keyword>
<keyword evidence="2 5" id="KW-0689">Ribosomal protein</keyword>
<organism evidence="7 8">
    <name type="scientific">Thermogymnomonas acidicola</name>
    <dbReference type="NCBI Taxonomy" id="399579"/>
    <lineage>
        <taxon>Archaea</taxon>
        <taxon>Methanobacteriati</taxon>
        <taxon>Thermoplasmatota</taxon>
        <taxon>Thermoplasmata</taxon>
        <taxon>Thermoplasmatales</taxon>
        <taxon>Thermogymnomonas</taxon>
    </lineage>
</organism>
<dbReference type="GO" id="GO:0003735">
    <property type="term" value="F:structural constituent of ribosome"/>
    <property type="evidence" value="ECO:0007669"/>
    <property type="project" value="InterPro"/>
</dbReference>
<reference evidence="7" key="2">
    <citation type="submission" date="2022-09" db="EMBL/GenBank/DDBJ databases">
        <authorList>
            <person name="Sun Q."/>
            <person name="Ohkuma M."/>
        </authorList>
    </citation>
    <scope>NUCLEOTIDE SEQUENCE</scope>
    <source>
        <strain evidence="7">JCM 13583</strain>
    </source>
</reference>
<dbReference type="InterPro" id="IPR036948">
    <property type="entry name" value="Ribosomal_eL21_sf"/>
</dbReference>
<evidence type="ECO:0000256" key="2">
    <source>
        <dbReference type="ARBA" id="ARBA00022980"/>
    </source>
</evidence>
<dbReference type="SUPFAM" id="SSF50104">
    <property type="entry name" value="Translation proteins SH3-like domain"/>
    <property type="match status" value="1"/>
</dbReference>
<dbReference type="GO" id="GO:0006412">
    <property type="term" value="P:translation"/>
    <property type="evidence" value="ECO:0007669"/>
    <property type="project" value="UniProtKB-UniRule"/>
</dbReference>
<dbReference type="InterPro" id="IPR001147">
    <property type="entry name" value="Ribosomal_eL21"/>
</dbReference>
<dbReference type="NCBIfam" id="NF003303">
    <property type="entry name" value="PRK04306.1"/>
    <property type="match status" value="1"/>
</dbReference>
<sequence length="98" mass="10770">MVKMSHGPRAGSRMKMTKRVSERGMPPVTRFMQEFEVGDYASIDIEPSVHSGMPYHGFQGLTGRVVARQGDCYLVAVRVGGVTKKVLAAPVHLKKVVQ</sequence>
<evidence type="ECO:0000256" key="5">
    <source>
        <dbReference type="HAMAP-Rule" id="MF_00369"/>
    </source>
</evidence>
<dbReference type="GO" id="GO:0005840">
    <property type="term" value="C:ribosome"/>
    <property type="evidence" value="ECO:0007669"/>
    <property type="project" value="UniProtKB-KW"/>
</dbReference>
<evidence type="ECO:0000256" key="3">
    <source>
        <dbReference type="ARBA" id="ARBA00023274"/>
    </source>
</evidence>
<dbReference type="EMBL" id="BMNY01000001">
    <property type="protein sequence ID" value="GGM69713.1"/>
    <property type="molecule type" value="Genomic_DNA"/>
</dbReference>
<accession>A0AA37F8Y9</accession>
<evidence type="ECO:0000313" key="7">
    <source>
        <dbReference type="EMBL" id="GGM69713.1"/>
    </source>
</evidence>
<evidence type="ECO:0000313" key="8">
    <source>
        <dbReference type="Proteomes" id="UP000632195"/>
    </source>
</evidence>
<dbReference type="HAMAP" id="MF_00369">
    <property type="entry name" value="Ribosomal_eL21"/>
    <property type="match status" value="1"/>
</dbReference>
<dbReference type="Gene3D" id="2.30.30.70">
    <property type="entry name" value="Ribosomal protein L21"/>
    <property type="match status" value="1"/>
</dbReference>
<dbReference type="Proteomes" id="UP000632195">
    <property type="component" value="Unassembled WGS sequence"/>
</dbReference>
<evidence type="ECO:0000256" key="1">
    <source>
        <dbReference type="ARBA" id="ARBA00008427"/>
    </source>
</evidence>
<proteinExistence type="inferred from homology"/>
<dbReference type="GO" id="GO:1990904">
    <property type="term" value="C:ribonucleoprotein complex"/>
    <property type="evidence" value="ECO:0007669"/>
    <property type="project" value="UniProtKB-KW"/>
</dbReference>
<dbReference type="RefSeq" id="WP_188679979.1">
    <property type="nucleotide sequence ID" value="NZ_BMNY01000001.1"/>
</dbReference>
<gene>
    <name evidence="5" type="primary">rpl21e</name>
    <name evidence="7" type="ORF">GCM10007108_04760</name>
</gene>
<reference evidence="7" key="1">
    <citation type="journal article" date="2014" name="Int. J. Syst. Evol. Microbiol.">
        <title>Complete genome sequence of Corynebacterium casei LMG S-19264T (=DSM 44701T), isolated from a smear-ripened cheese.</title>
        <authorList>
            <consortium name="US DOE Joint Genome Institute (JGI-PGF)"/>
            <person name="Walter F."/>
            <person name="Albersmeier A."/>
            <person name="Kalinowski J."/>
            <person name="Ruckert C."/>
        </authorList>
    </citation>
    <scope>NUCLEOTIDE SEQUENCE</scope>
    <source>
        <strain evidence="7">JCM 13583</strain>
    </source>
</reference>
<comment type="caution">
    <text evidence="7">The sequence shown here is derived from an EMBL/GenBank/DDBJ whole genome shotgun (WGS) entry which is preliminary data.</text>
</comment>
<evidence type="ECO:0000256" key="6">
    <source>
        <dbReference type="SAM" id="MobiDB-lite"/>
    </source>
</evidence>
<keyword evidence="3 5" id="KW-0687">Ribonucleoprotein</keyword>
<name>A0AA37F8Y9_9ARCH</name>
<comment type="similarity">
    <text evidence="1 5">Belongs to the eukaryotic ribosomal protein eL21 family.</text>
</comment>
<dbReference type="AlphaFoldDB" id="A0AA37F8Y9"/>
<dbReference type="InterPro" id="IPR022856">
    <property type="entry name" value="Ribosomal_eL21_arc"/>
</dbReference>
<dbReference type="InterPro" id="IPR008991">
    <property type="entry name" value="Translation_prot_SH3-like_sf"/>
</dbReference>
<dbReference type="Pfam" id="PF01157">
    <property type="entry name" value="Ribosomal_L21e"/>
    <property type="match status" value="1"/>
</dbReference>
<evidence type="ECO:0000256" key="4">
    <source>
        <dbReference type="ARBA" id="ARBA00035219"/>
    </source>
</evidence>
<dbReference type="PANTHER" id="PTHR20981">
    <property type="entry name" value="60S RIBOSOMAL PROTEIN L21"/>
    <property type="match status" value="1"/>
</dbReference>
<feature type="region of interest" description="Disordered" evidence="6">
    <location>
        <begin position="1"/>
        <end position="23"/>
    </location>
</feature>